<dbReference type="InterPro" id="IPR008884">
    <property type="entry name" value="TylF_MeTrfase"/>
</dbReference>
<dbReference type="Proteomes" id="UP000249299">
    <property type="component" value="Unassembled WGS sequence"/>
</dbReference>
<sequence>MRKAVIGPRPAFARSRNSLRTAVRSWSGEIEVIGSGELSEDSRRKLEVSHDAAFLEIWDAVQPLTTTSVEHGLGLFRACRYLAERPVPGSIVQCGLEDVGSAMIAMATLKTFGSADRAFFLLDAFDAATNDTGETPAPGAHGSLDQLRETLAKTGYDMDRVVFVEGDVAETLAKTRTGVAALIKLDAASYDVTLLEIEELYPRLTQHGVIAVDGGDRWQGMRKALDTYFSRDETADGYQVKKPLFQHTDLTACIAIRSAPTPRRQVWRYDYVPPNLEKIDLLPHFPSLAETDTRTIGWRYLRKEVPHIFRTDLRSIVPNIGVLSMEEAHILYNLARAFAGKRGLEIGCHLGWSTAHILAGGIDLDVIDPRLIKAEHRTSVEDSIRRSNPEAAVRLWAGFSPSIVPAIAAADERPFSFAFIDGDHDGEAPRLDVEAVAPLCAETACLVFHDLVSPAVAAGFQAAGKMGWNTRIFNTMQVMGVAWRGDFTPFEHIPDERTPPFSLQAS</sequence>
<evidence type="ECO:0000313" key="1">
    <source>
        <dbReference type="EMBL" id="RAI28762.1"/>
    </source>
</evidence>
<evidence type="ECO:0008006" key="3">
    <source>
        <dbReference type="Google" id="ProtNLM"/>
    </source>
</evidence>
<dbReference type="EMBL" id="NPEV01000007">
    <property type="protein sequence ID" value="RAI28762.1"/>
    <property type="molecule type" value="Genomic_DNA"/>
</dbReference>
<comment type="caution">
    <text evidence="1">The sequence shown here is derived from an EMBL/GenBank/DDBJ whole genome shotgun (WGS) entry which is preliminary data.</text>
</comment>
<organism evidence="1 2">
    <name type="scientific">Rhodobium orientis</name>
    <dbReference type="NCBI Taxonomy" id="34017"/>
    <lineage>
        <taxon>Bacteria</taxon>
        <taxon>Pseudomonadati</taxon>
        <taxon>Pseudomonadota</taxon>
        <taxon>Alphaproteobacteria</taxon>
        <taxon>Hyphomicrobiales</taxon>
        <taxon>Rhodobiaceae</taxon>
        <taxon>Rhodobium</taxon>
    </lineage>
</organism>
<gene>
    <name evidence="1" type="ORF">CH339_04985</name>
</gene>
<dbReference type="SUPFAM" id="SSF53335">
    <property type="entry name" value="S-adenosyl-L-methionine-dependent methyltransferases"/>
    <property type="match status" value="1"/>
</dbReference>
<dbReference type="OrthoDB" id="9811332at2"/>
<dbReference type="RefSeq" id="WP_111433189.1">
    <property type="nucleotide sequence ID" value="NZ_JACIGG010000014.1"/>
</dbReference>
<dbReference type="Pfam" id="PF13578">
    <property type="entry name" value="Methyltransf_24"/>
    <property type="match status" value="1"/>
</dbReference>
<reference evidence="1 2" key="1">
    <citation type="submission" date="2017-07" db="EMBL/GenBank/DDBJ databases">
        <title>Draft Genome Sequences of Select Purple Nonsulfur Bacteria.</title>
        <authorList>
            <person name="Lasarre B."/>
            <person name="Mckinlay J.B."/>
        </authorList>
    </citation>
    <scope>NUCLEOTIDE SEQUENCE [LARGE SCALE GENOMIC DNA]</scope>
    <source>
        <strain evidence="1 2">DSM 11290</strain>
    </source>
</reference>
<accession>A0A327JV07</accession>
<dbReference type="InterPro" id="IPR029063">
    <property type="entry name" value="SAM-dependent_MTases_sf"/>
</dbReference>
<name>A0A327JV07_9HYPH</name>
<dbReference type="AlphaFoldDB" id="A0A327JV07"/>
<dbReference type="Pfam" id="PF05711">
    <property type="entry name" value="TylF"/>
    <property type="match status" value="1"/>
</dbReference>
<keyword evidence="2" id="KW-1185">Reference proteome</keyword>
<dbReference type="Gene3D" id="3.40.50.150">
    <property type="entry name" value="Vaccinia Virus protein VP39"/>
    <property type="match status" value="2"/>
</dbReference>
<dbReference type="PANTHER" id="PTHR40036">
    <property type="entry name" value="MACROCIN O-METHYLTRANSFERASE"/>
    <property type="match status" value="1"/>
</dbReference>
<evidence type="ECO:0000313" key="2">
    <source>
        <dbReference type="Proteomes" id="UP000249299"/>
    </source>
</evidence>
<proteinExistence type="predicted"/>
<protein>
    <recommendedName>
        <fullName evidence="3">Class I SAM-dependent methyltransferase</fullName>
    </recommendedName>
</protein>
<dbReference type="PANTHER" id="PTHR40036:SF1">
    <property type="entry name" value="MACROCIN O-METHYLTRANSFERASE"/>
    <property type="match status" value="1"/>
</dbReference>